<organism evidence="3 4">
    <name type="scientific">Sinomicrobium pectinilyticum</name>
    <dbReference type="NCBI Taxonomy" id="1084421"/>
    <lineage>
        <taxon>Bacteria</taxon>
        <taxon>Pseudomonadati</taxon>
        <taxon>Bacteroidota</taxon>
        <taxon>Flavobacteriia</taxon>
        <taxon>Flavobacteriales</taxon>
        <taxon>Flavobacteriaceae</taxon>
        <taxon>Sinomicrobium</taxon>
    </lineage>
</organism>
<evidence type="ECO:0000256" key="1">
    <source>
        <dbReference type="SAM" id="SignalP"/>
    </source>
</evidence>
<dbReference type="SUPFAM" id="SSF53474">
    <property type="entry name" value="alpha/beta-Hydrolases"/>
    <property type="match status" value="1"/>
</dbReference>
<reference evidence="3 4" key="1">
    <citation type="submission" date="2018-10" db="EMBL/GenBank/DDBJ databases">
        <title>Sinomicrobium pectinilyticum sp. nov., a pectinase-producing bacterium isolated from alkaline and saline soil, and emended description of the genus Sinomicrobium.</title>
        <authorList>
            <person name="Cheng B."/>
            <person name="Li C."/>
            <person name="Lai Q."/>
            <person name="Du M."/>
            <person name="Shao Z."/>
            <person name="Xu P."/>
            <person name="Yang C."/>
        </authorList>
    </citation>
    <scope>NUCLEOTIDE SEQUENCE [LARGE SCALE GENOMIC DNA]</scope>
    <source>
        <strain evidence="3 4">5DNS001</strain>
    </source>
</reference>
<dbReference type="InterPro" id="IPR029058">
    <property type="entry name" value="AB_hydrolase_fold"/>
</dbReference>
<dbReference type="AlphaFoldDB" id="A0A3N0EAT0"/>
<accession>A0A3N0EAT0</accession>
<dbReference type="OrthoDB" id="9812921at2"/>
<dbReference type="GO" id="GO:0008239">
    <property type="term" value="F:dipeptidyl-peptidase activity"/>
    <property type="evidence" value="ECO:0007669"/>
    <property type="project" value="TreeGrafter"/>
</dbReference>
<proteinExistence type="predicted"/>
<feature type="chain" id="PRO_5018068934" evidence="1">
    <location>
        <begin position="21"/>
        <end position="921"/>
    </location>
</feature>
<evidence type="ECO:0000259" key="2">
    <source>
        <dbReference type="Pfam" id="PF00326"/>
    </source>
</evidence>
<keyword evidence="4" id="KW-1185">Reference proteome</keyword>
<dbReference type="Pfam" id="PF00326">
    <property type="entry name" value="Peptidase_S9"/>
    <property type="match status" value="1"/>
</dbReference>
<evidence type="ECO:0000313" key="4">
    <source>
        <dbReference type="Proteomes" id="UP000267469"/>
    </source>
</evidence>
<dbReference type="SUPFAM" id="SSF82171">
    <property type="entry name" value="DPP6 N-terminal domain-like"/>
    <property type="match status" value="1"/>
</dbReference>
<dbReference type="EMBL" id="RJTM01000093">
    <property type="protein sequence ID" value="RNL84918.1"/>
    <property type="molecule type" value="Genomic_DNA"/>
</dbReference>
<dbReference type="Gene3D" id="3.40.50.1820">
    <property type="entry name" value="alpha/beta hydrolase"/>
    <property type="match status" value="1"/>
</dbReference>
<dbReference type="InterPro" id="IPR050278">
    <property type="entry name" value="Serine_Prot_S9B/DPPIV"/>
</dbReference>
<feature type="domain" description="Peptidase S9 prolyl oligopeptidase catalytic" evidence="2">
    <location>
        <begin position="719"/>
        <end position="899"/>
    </location>
</feature>
<dbReference type="Proteomes" id="UP000267469">
    <property type="component" value="Unassembled WGS sequence"/>
</dbReference>
<feature type="signal peptide" evidence="1">
    <location>
        <begin position="1"/>
        <end position="20"/>
    </location>
</feature>
<dbReference type="PANTHER" id="PTHR11731:SF193">
    <property type="entry name" value="DIPEPTIDYL PEPTIDASE 9"/>
    <property type="match status" value="1"/>
</dbReference>
<dbReference type="PANTHER" id="PTHR11731">
    <property type="entry name" value="PROTEASE FAMILY S9B,C DIPEPTIDYL-PEPTIDASE IV-RELATED"/>
    <property type="match status" value="1"/>
</dbReference>
<gene>
    <name evidence="3" type="ORF">ED312_13130</name>
</gene>
<keyword evidence="1" id="KW-0732">Signal</keyword>
<dbReference type="GO" id="GO:0008236">
    <property type="term" value="F:serine-type peptidase activity"/>
    <property type="evidence" value="ECO:0007669"/>
    <property type="project" value="InterPro"/>
</dbReference>
<protein>
    <submittedName>
        <fullName evidence="3">S9 family peptidase</fullName>
    </submittedName>
</protein>
<name>A0A3N0EAT0_SINP1</name>
<comment type="caution">
    <text evidence="3">The sequence shown here is derived from an EMBL/GenBank/DDBJ whole genome shotgun (WGS) entry which is preliminary data.</text>
</comment>
<evidence type="ECO:0000313" key="3">
    <source>
        <dbReference type="EMBL" id="RNL84918.1"/>
    </source>
</evidence>
<dbReference type="InterPro" id="IPR001375">
    <property type="entry name" value="Peptidase_S9_cat"/>
</dbReference>
<sequence length="921" mass="105111">MKRKLRVSVFLLFSAGILFAQKKSLSTDDFDNWKSIEKKQLSNNGNYLVYEYNAGNGDGALVITHTGTGVSDTITRGADAHISSNSSFVSFSIKPPIALRRKAETAKWKKYKLPVDSLGVYILKTGEIRKYPNVKSFSIPAEGGDWLAYKTIAVSADRKEGDTATTSKKKEKDTLLIVRNPFKKDSMVFHHVKSFAWALKENKLLLGTEEKDSTVTRATVVYFDAEARRADTLFHKEGSVEKITLGPVGEKVGFLYSPDTTKIKTYSLYTGNKKKISAIETGNIRNIPANWVPSQNGNVFFSKNGKRLFFGTAFREDENRKDTLLNNERSSVDIWSWTDKRLQPQQKVNLAKDRKKNYLAVYDFDSGKAMQLSDSTLADVTVLDHGDGKYVLAEDGDSYQRALSWTGLWVRDFYTIDLRTGAKKLLVKEQGHMWVGPSQKYAVYYNRKDSIYYSVNLENNATVALTQGIDTPFYDERHDTPSEPRPYGVAGWSEGDKAVFVYDRYDIWKLDPAGKGRPVRVTKNGRENKTVYRYLQLDPEEKFINTGKEVWLSSFEEVTKKAGYALADINREKAPRKALEGDYMFGTPRKAKDADKVFFTRQSFTDYPDTWITTTTLDTPKKLTEANPQQKEFKWGSVSLVEWENYDNVPLQGLLYKPENMQPGKKYPMVVYFYELSSDTYHRHYIPAPSRSTINKTFYTSNDYLVFVPDIVYKEGYPGQSAYDCIVSGVEKLIADHPYIDASHIALQGQSWGGYQTAYLITRTNMFAAAMAGAPVSNMTSAYGGIRWQTGMSRMFQYEHTQSRIGGTLWDKLDLYMENSPLFYADKINTPLLMMHNDNDGAVPWYQGIEFFVALRRLDKPVWMLTYNGEPHNLKGSSWGNRKDLSIRMMQFFDHYLKGEKIPQWMEKGRPALQKESDKAY</sequence>
<dbReference type="RefSeq" id="WP_123216469.1">
    <property type="nucleotide sequence ID" value="NZ_RJTM01000093.1"/>
</dbReference>
<dbReference type="GO" id="GO:0006508">
    <property type="term" value="P:proteolysis"/>
    <property type="evidence" value="ECO:0007669"/>
    <property type="project" value="InterPro"/>
</dbReference>